<comment type="similarity">
    <text evidence="1 4">Belongs to the 5-formyltetrahydrofolate cyclo-ligase family.</text>
</comment>
<dbReference type="KEGG" id="cmb:CSW64_02835"/>
<dbReference type="GO" id="GO:0030272">
    <property type="term" value="F:5-formyltetrahydrofolate cyclo-ligase activity"/>
    <property type="evidence" value="ECO:0007669"/>
    <property type="project" value="UniProtKB-EC"/>
</dbReference>
<proteinExistence type="inferred from homology"/>
<dbReference type="InterPro" id="IPR024185">
    <property type="entry name" value="FTHF_cligase-like_sf"/>
</dbReference>
<dbReference type="PANTHER" id="PTHR23407:SF1">
    <property type="entry name" value="5-FORMYLTETRAHYDROFOLATE CYCLO-LIGASE"/>
    <property type="match status" value="1"/>
</dbReference>
<dbReference type="GO" id="GO:0009396">
    <property type="term" value="P:folic acid-containing compound biosynthetic process"/>
    <property type="evidence" value="ECO:0007669"/>
    <property type="project" value="TreeGrafter"/>
</dbReference>
<keyword evidence="4" id="KW-0460">Magnesium</keyword>
<dbReference type="GO" id="GO:0046872">
    <property type="term" value="F:metal ion binding"/>
    <property type="evidence" value="ECO:0007669"/>
    <property type="project" value="UniProtKB-KW"/>
</dbReference>
<dbReference type="Proteomes" id="UP000228945">
    <property type="component" value="Chromosome"/>
</dbReference>
<dbReference type="GO" id="GO:0035999">
    <property type="term" value="P:tetrahydrofolate interconversion"/>
    <property type="evidence" value="ECO:0007669"/>
    <property type="project" value="TreeGrafter"/>
</dbReference>
<dbReference type="EMBL" id="CP024201">
    <property type="protein sequence ID" value="ATQ41424.1"/>
    <property type="molecule type" value="Genomic_DNA"/>
</dbReference>
<comment type="catalytic activity">
    <reaction evidence="4">
        <text>(6S)-5-formyl-5,6,7,8-tetrahydrofolate + ATP = (6R)-5,10-methenyltetrahydrofolate + ADP + phosphate</text>
        <dbReference type="Rhea" id="RHEA:10488"/>
        <dbReference type="ChEBI" id="CHEBI:30616"/>
        <dbReference type="ChEBI" id="CHEBI:43474"/>
        <dbReference type="ChEBI" id="CHEBI:57455"/>
        <dbReference type="ChEBI" id="CHEBI:57457"/>
        <dbReference type="ChEBI" id="CHEBI:456216"/>
        <dbReference type="EC" id="6.3.3.2"/>
    </reaction>
</comment>
<name>A0A2D2ATT4_9CAUL</name>
<dbReference type="PANTHER" id="PTHR23407">
    <property type="entry name" value="ATPASE INHIBITOR/5-FORMYLTETRAHYDROFOLATE CYCLO-LIGASE"/>
    <property type="match status" value="1"/>
</dbReference>
<evidence type="ECO:0000313" key="7">
    <source>
        <dbReference type="Proteomes" id="UP000228945"/>
    </source>
</evidence>
<keyword evidence="3 4" id="KW-0067">ATP-binding</keyword>
<dbReference type="NCBIfam" id="TIGR02727">
    <property type="entry name" value="MTHFS_bact"/>
    <property type="match status" value="1"/>
</dbReference>
<reference evidence="6 7" key="1">
    <citation type="submission" date="2017-10" db="EMBL/GenBank/DDBJ databases">
        <title>Genome sequence of Caulobacter mirabilis FWC38.</title>
        <authorList>
            <person name="Fiebig A."/>
            <person name="Crosson S."/>
        </authorList>
    </citation>
    <scope>NUCLEOTIDE SEQUENCE [LARGE SCALE GENOMIC DNA]</scope>
    <source>
        <strain evidence="6 7">FWC 38</strain>
    </source>
</reference>
<keyword evidence="7" id="KW-1185">Reference proteome</keyword>
<dbReference type="GO" id="GO:0005524">
    <property type="term" value="F:ATP binding"/>
    <property type="evidence" value="ECO:0007669"/>
    <property type="project" value="UniProtKB-KW"/>
</dbReference>
<dbReference type="EC" id="6.3.3.2" evidence="4"/>
<comment type="cofactor">
    <cofactor evidence="4">
        <name>Mg(2+)</name>
        <dbReference type="ChEBI" id="CHEBI:18420"/>
    </cofactor>
</comment>
<organism evidence="6 7">
    <name type="scientific">Caulobacter mirabilis</name>
    <dbReference type="NCBI Taxonomy" id="69666"/>
    <lineage>
        <taxon>Bacteria</taxon>
        <taxon>Pseudomonadati</taxon>
        <taxon>Pseudomonadota</taxon>
        <taxon>Alphaproteobacteria</taxon>
        <taxon>Caulobacterales</taxon>
        <taxon>Caulobacteraceae</taxon>
        <taxon>Caulobacter</taxon>
    </lineage>
</organism>
<evidence type="ECO:0000313" key="6">
    <source>
        <dbReference type="EMBL" id="ATQ41424.1"/>
    </source>
</evidence>
<evidence type="ECO:0000256" key="2">
    <source>
        <dbReference type="ARBA" id="ARBA00022741"/>
    </source>
</evidence>
<dbReference type="InterPro" id="IPR002698">
    <property type="entry name" value="FTHF_cligase"/>
</dbReference>
<evidence type="ECO:0000256" key="1">
    <source>
        <dbReference type="ARBA" id="ARBA00010638"/>
    </source>
</evidence>
<dbReference type="InterPro" id="IPR037171">
    <property type="entry name" value="NagB/RpiA_transferase-like"/>
</dbReference>
<dbReference type="Gene3D" id="3.40.50.10420">
    <property type="entry name" value="NagB/RpiA/CoA transferase-like"/>
    <property type="match status" value="1"/>
</dbReference>
<dbReference type="Pfam" id="PF01812">
    <property type="entry name" value="5-FTHF_cyc-lig"/>
    <property type="match status" value="1"/>
</dbReference>
<evidence type="ECO:0000256" key="4">
    <source>
        <dbReference type="RuleBase" id="RU361279"/>
    </source>
</evidence>
<protein>
    <recommendedName>
        <fullName evidence="4">5-formyltetrahydrofolate cyclo-ligase</fullName>
        <ecNumber evidence="4">6.3.3.2</ecNumber>
    </recommendedName>
</protein>
<dbReference type="AlphaFoldDB" id="A0A2D2ATT4"/>
<sequence length="279" mass="28887">MAPTWSSRSRGLNRPSRLYAAPPPSFPHFHIAVVRGSSPGSSPGSLALAPHHDECGRASSDFVILRSDPPGSRLEGRNDLTATPPAAAKTALRRNARARRKQLAAEHPEASAAAATRAPAMLAALNLDRPGVVAVYAAIGAELDPAPLGEALAAAGWTLALPASVDPQAPLAFRRWTPGEPLVVDAVGIQAPPSSAAAVRPDLVIVPLLAFDRAGGRLGQGGGHYDRTLAALRGSGPPPPFVGLAYAGQEAADLPREPHDQPLDGILTEAGYIGVRKDF</sequence>
<feature type="region of interest" description="Disordered" evidence="5">
    <location>
        <begin position="66"/>
        <end position="85"/>
    </location>
</feature>
<evidence type="ECO:0000256" key="5">
    <source>
        <dbReference type="SAM" id="MobiDB-lite"/>
    </source>
</evidence>
<evidence type="ECO:0000256" key="3">
    <source>
        <dbReference type="ARBA" id="ARBA00022840"/>
    </source>
</evidence>
<accession>A0A2D2ATT4</accession>
<gene>
    <name evidence="6" type="ORF">CSW64_02835</name>
</gene>
<keyword evidence="4" id="KW-0479">Metal-binding</keyword>
<keyword evidence="2 4" id="KW-0547">Nucleotide-binding</keyword>
<dbReference type="OrthoDB" id="9801938at2"/>
<dbReference type="SUPFAM" id="SSF100950">
    <property type="entry name" value="NagB/RpiA/CoA transferase-like"/>
    <property type="match status" value="1"/>
</dbReference>
<keyword evidence="6" id="KW-0436">Ligase</keyword>